<evidence type="ECO:0000259" key="1">
    <source>
        <dbReference type="PROSITE" id="PS50943"/>
    </source>
</evidence>
<sequence length="286" mass="32432">MSPRVNTPTVRLRRLASELRKLRAAVDMTRDEVTERTGINGATLYRLETARARPQARTLRTLLDLYNVDEQLRAELVAILKESNERGWLHAFEPELPDQYAAYISFEQDARRLLNFESLFVPGLLQTEDYARAVIRGTLPMASRDEVEGRLEARIQRQALLVQQEPPHLWAVIDEAVLHRHVGGTKVMHAQLQRLLDAEEEPNITLQVVPFGGGAHPGMHGGFIIMQFDRGNADVIYIESMTNDLFLDGETDIKRYNLVFEHLRAVSLSPAATRALMADVLAQEMK</sequence>
<evidence type="ECO:0000313" key="2">
    <source>
        <dbReference type="EMBL" id="GAA3807281.1"/>
    </source>
</evidence>
<dbReference type="CDD" id="cd00093">
    <property type="entry name" value="HTH_XRE"/>
    <property type="match status" value="1"/>
</dbReference>
<gene>
    <name evidence="2" type="ORF">GCM10022226_29330</name>
</gene>
<dbReference type="Proteomes" id="UP001500888">
    <property type="component" value="Unassembled WGS sequence"/>
</dbReference>
<dbReference type="EMBL" id="BAAAZR010000004">
    <property type="protein sequence ID" value="GAA3807281.1"/>
    <property type="molecule type" value="Genomic_DNA"/>
</dbReference>
<feature type="domain" description="HTH cro/C1-type" evidence="1">
    <location>
        <begin position="19"/>
        <end position="73"/>
    </location>
</feature>
<protein>
    <submittedName>
        <fullName evidence="2">Helix-turn-helix transcriptional regulator</fullName>
    </submittedName>
</protein>
<dbReference type="InterPro" id="IPR001387">
    <property type="entry name" value="Cro/C1-type_HTH"/>
</dbReference>
<dbReference type="PROSITE" id="PS50943">
    <property type="entry name" value="HTH_CROC1"/>
    <property type="match status" value="1"/>
</dbReference>
<comment type="caution">
    <text evidence="2">The sequence shown here is derived from an EMBL/GenBank/DDBJ whole genome shotgun (WGS) entry which is preliminary data.</text>
</comment>
<keyword evidence="3" id="KW-1185">Reference proteome</keyword>
<accession>A0ABP7I017</accession>
<dbReference type="Pfam" id="PF19054">
    <property type="entry name" value="DUF5753"/>
    <property type="match status" value="1"/>
</dbReference>
<dbReference type="SUPFAM" id="SSF47413">
    <property type="entry name" value="lambda repressor-like DNA-binding domains"/>
    <property type="match status" value="1"/>
</dbReference>
<dbReference type="Pfam" id="PF13560">
    <property type="entry name" value="HTH_31"/>
    <property type="match status" value="1"/>
</dbReference>
<dbReference type="InterPro" id="IPR043917">
    <property type="entry name" value="DUF5753"/>
</dbReference>
<dbReference type="SMART" id="SM00530">
    <property type="entry name" value="HTH_XRE"/>
    <property type="match status" value="1"/>
</dbReference>
<organism evidence="2 3">
    <name type="scientific">Sphaerisporangium flaviroseum</name>
    <dbReference type="NCBI Taxonomy" id="509199"/>
    <lineage>
        <taxon>Bacteria</taxon>
        <taxon>Bacillati</taxon>
        <taxon>Actinomycetota</taxon>
        <taxon>Actinomycetes</taxon>
        <taxon>Streptosporangiales</taxon>
        <taxon>Streptosporangiaceae</taxon>
        <taxon>Sphaerisporangium</taxon>
    </lineage>
</organism>
<proteinExistence type="predicted"/>
<name>A0ABP7I017_9ACTN</name>
<dbReference type="Gene3D" id="1.10.260.40">
    <property type="entry name" value="lambda repressor-like DNA-binding domains"/>
    <property type="match status" value="1"/>
</dbReference>
<reference evidence="3" key="1">
    <citation type="journal article" date="2019" name="Int. J. Syst. Evol. Microbiol.">
        <title>The Global Catalogue of Microorganisms (GCM) 10K type strain sequencing project: providing services to taxonomists for standard genome sequencing and annotation.</title>
        <authorList>
            <consortium name="The Broad Institute Genomics Platform"/>
            <consortium name="The Broad Institute Genome Sequencing Center for Infectious Disease"/>
            <person name="Wu L."/>
            <person name="Ma J."/>
        </authorList>
    </citation>
    <scope>NUCLEOTIDE SEQUENCE [LARGE SCALE GENOMIC DNA]</scope>
    <source>
        <strain evidence="3">JCM 16908</strain>
    </source>
</reference>
<dbReference type="InterPro" id="IPR010982">
    <property type="entry name" value="Lambda_DNA-bd_dom_sf"/>
</dbReference>
<evidence type="ECO:0000313" key="3">
    <source>
        <dbReference type="Proteomes" id="UP001500888"/>
    </source>
</evidence>